<dbReference type="InterPro" id="IPR049192">
    <property type="entry name" value="DUF4246_C"/>
</dbReference>
<dbReference type="Pfam" id="PF14033">
    <property type="entry name" value="DUF4246"/>
    <property type="match status" value="2"/>
</dbReference>
<dbReference type="eggNOG" id="ENOG502QQIE">
    <property type="taxonomic scope" value="Eukaryota"/>
</dbReference>
<feature type="region of interest" description="Disordered" evidence="1">
    <location>
        <begin position="508"/>
        <end position="533"/>
    </location>
</feature>
<feature type="compositionally biased region" description="Basic and acidic residues" evidence="1">
    <location>
        <begin position="272"/>
        <end position="285"/>
    </location>
</feature>
<organism evidence="5">
    <name type="scientific">Metarhizium acridum (strain CQMa 102)</name>
    <dbReference type="NCBI Taxonomy" id="655827"/>
    <lineage>
        <taxon>Eukaryota</taxon>
        <taxon>Fungi</taxon>
        <taxon>Dikarya</taxon>
        <taxon>Ascomycota</taxon>
        <taxon>Pezizomycotina</taxon>
        <taxon>Sordariomycetes</taxon>
        <taxon>Hypocreomycetidae</taxon>
        <taxon>Hypocreales</taxon>
        <taxon>Clavicipitaceae</taxon>
        <taxon>Metarhizium</taxon>
    </lineage>
</organism>
<reference evidence="4 5" key="1">
    <citation type="journal article" date="2011" name="PLoS Genet.">
        <title>Genome sequencing and comparative transcriptomics of the model entomopathogenic fungi Metarhizium anisopliae and M. acridum.</title>
        <authorList>
            <person name="Gao Q."/>
            <person name="Jin K."/>
            <person name="Ying S.H."/>
            <person name="Zhang Y."/>
            <person name="Xiao G."/>
            <person name="Shang Y."/>
            <person name="Duan Z."/>
            <person name="Hu X."/>
            <person name="Xie X.Q."/>
            <person name="Zhou G."/>
            <person name="Peng G."/>
            <person name="Luo Z."/>
            <person name="Huang W."/>
            <person name="Wang B."/>
            <person name="Fang W."/>
            <person name="Wang S."/>
            <person name="Zhong Y."/>
            <person name="Ma L.J."/>
            <person name="St Leger R.J."/>
            <person name="Zhao G.P."/>
            <person name="Pei Y."/>
            <person name="Feng M.G."/>
            <person name="Xia Y."/>
            <person name="Wang C."/>
        </authorList>
    </citation>
    <scope>NUCLEOTIDE SEQUENCE [LARGE SCALE GENOMIC DNA]</scope>
    <source>
        <strain evidence="4 5">CQMa 102</strain>
    </source>
</reference>
<dbReference type="HOGENOM" id="CLU_012066_2_1_1"/>
<sequence>MEPAAVTKLPGFGLPIDFLPDKQHRFPVLVGNSKIDIKANTLTIRELCMLPFIEEITNKPDWWKAEALEMNWAAFVKHTDFTPTADAVRCIQELKLKADLFQKTHLVSVFDYTAAVIKSDDLVPEHLWQALKQGAEVLEDVPDGEKDWHPGSEGKVLHPSLWPLVYGKSRILPDRRIGPSDALDNCGTGDVIQEPESPKAAIGTALQTNLSGCQPGAPAQSPSTPASQSSAYEDPYSNSEVEEEEEESDDGGDEDEEEEEEEEEKGGGSRTTAEERADAAKKYTGDEGDDEEDEDEERDPNHVSENKVKRRDWRWFYKTHPVNAPEPRPTYPAAASSIIVKLANIHLTPEKPSYDGGSWHVEGLLNEHICATALFCHDNDNITDSHLDLRTQANREGLDNDYLQYEQDDWRTIQRTFAIGWPGGGSTVQNVGSVLQHHVAPFRLADPARRGHRKILALFLVDSAVPVISTAKVPSQQEHWWLDRLALSTGRLPPELTAMMLRNVEFPHGRRGGKGPEAGADGEAVGARVSDGG</sequence>
<evidence type="ECO:0000313" key="5">
    <source>
        <dbReference type="Proteomes" id="UP000002499"/>
    </source>
</evidence>
<dbReference type="Pfam" id="PF21666">
    <property type="entry name" value="DUF4246_N"/>
    <property type="match status" value="1"/>
</dbReference>
<dbReference type="OrthoDB" id="415532at2759"/>
<proteinExistence type="predicted"/>
<keyword evidence="5" id="KW-1185">Reference proteome</keyword>
<dbReference type="PANTHER" id="PTHR33119">
    <property type="entry name" value="IFI3P"/>
    <property type="match status" value="1"/>
</dbReference>
<feature type="compositionally biased region" description="Low complexity" evidence="1">
    <location>
        <begin position="214"/>
        <end position="231"/>
    </location>
</feature>
<feature type="region of interest" description="Disordered" evidence="1">
    <location>
        <begin position="209"/>
        <end position="305"/>
    </location>
</feature>
<gene>
    <name evidence="4" type="ORF">MAC_06596</name>
</gene>
<evidence type="ECO:0000259" key="2">
    <source>
        <dbReference type="Pfam" id="PF14033"/>
    </source>
</evidence>
<dbReference type="OMA" id="YHADQRD"/>
<accession>E9E9P8</accession>
<dbReference type="PANTHER" id="PTHR33119:SF1">
    <property type="entry name" value="FE2OG DIOXYGENASE DOMAIN-CONTAINING PROTEIN"/>
    <property type="match status" value="1"/>
</dbReference>
<evidence type="ECO:0000259" key="3">
    <source>
        <dbReference type="Pfam" id="PF21666"/>
    </source>
</evidence>
<feature type="domain" description="DUF4246" evidence="2">
    <location>
        <begin position="265"/>
        <end position="483"/>
    </location>
</feature>
<feature type="domain" description="DUF4246" evidence="2">
    <location>
        <begin position="89"/>
        <end position="194"/>
    </location>
</feature>
<feature type="compositionally biased region" description="Acidic residues" evidence="1">
    <location>
        <begin position="240"/>
        <end position="264"/>
    </location>
</feature>
<name>E9E9P8_METAQ</name>
<dbReference type="InParanoid" id="E9E9P8"/>
<dbReference type="InterPro" id="IPR049207">
    <property type="entry name" value="DUF4246_N"/>
</dbReference>
<evidence type="ECO:0000313" key="4">
    <source>
        <dbReference type="EMBL" id="EFY87361.1"/>
    </source>
</evidence>
<dbReference type="EMBL" id="GL698528">
    <property type="protein sequence ID" value="EFY87361.1"/>
    <property type="molecule type" value="Genomic_DNA"/>
</dbReference>
<evidence type="ECO:0000256" key="1">
    <source>
        <dbReference type="SAM" id="MobiDB-lite"/>
    </source>
</evidence>
<feature type="compositionally biased region" description="Acidic residues" evidence="1">
    <location>
        <begin position="286"/>
        <end position="298"/>
    </location>
</feature>
<dbReference type="AlphaFoldDB" id="E9E9P8"/>
<feature type="domain" description="DUF4246" evidence="3">
    <location>
        <begin position="9"/>
        <end position="64"/>
    </location>
</feature>
<dbReference type="Proteomes" id="UP000002499">
    <property type="component" value="Unassembled WGS sequence"/>
</dbReference>
<dbReference type="InterPro" id="IPR025340">
    <property type="entry name" value="DUF4246"/>
</dbReference>
<protein>
    <submittedName>
        <fullName evidence="4">Uncharacterized protein</fullName>
    </submittedName>
</protein>